<dbReference type="EMBL" id="NMQI01000151">
    <property type="protein sequence ID" value="PMB45865.1"/>
    <property type="molecule type" value="Genomic_DNA"/>
</dbReference>
<keyword evidence="2" id="KW-0812">Transmembrane</keyword>
<name>A0A2N6MGI2_9CYAN</name>
<organism evidence="3 4">
    <name type="scientific">Fischerella thermalis CCMEE 5330</name>
    <dbReference type="NCBI Taxonomy" id="2019670"/>
    <lineage>
        <taxon>Bacteria</taxon>
        <taxon>Bacillati</taxon>
        <taxon>Cyanobacteriota</taxon>
        <taxon>Cyanophyceae</taxon>
        <taxon>Nostocales</taxon>
        <taxon>Hapalosiphonaceae</taxon>
        <taxon>Fischerella</taxon>
    </lineage>
</organism>
<evidence type="ECO:0000256" key="1">
    <source>
        <dbReference type="SAM" id="MobiDB-lite"/>
    </source>
</evidence>
<feature type="region of interest" description="Disordered" evidence="1">
    <location>
        <begin position="40"/>
        <end position="70"/>
    </location>
</feature>
<feature type="region of interest" description="Disordered" evidence="1">
    <location>
        <begin position="149"/>
        <end position="197"/>
    </location>
</feature>
<protein>
    <recommendedName>
        <fullName evidence="5">Cell division protein FtsL</fullName>
    </recommendedName>
</protein>
<evidence type="ECO:0000256" key="2">
    <source>
        <dbReference type="SAM" id="Phobius"/>
    </source>
</evidence>
<dbReference type="Proteomes" id="UP000234966">
    <property type="component" value="Unassembled WGS sequence"/>
</dbReference>
<comment type="caution">
    <text evidence="3">The sequence shown here is derived from an EMBL/GenBank/DDBJ whole genome shotgun (WGS) entry which is preliminary data.</text>
</comment>
<feature type="compositionally biased region" description="Polar residues" evidence="1">
    <location>
        <begin position="57"/>
        <end position="70"/>
    </location>
</feature>
<feature type="transmembrane region" description="Helical" evidence="2">
    <location>
        <begin position="92"/>
        <end position="110"/>
    </location>
</feature>
<evidence type="ECO:0008006" key="5">
    <source>
        <dbReference type="Google" id="ProtNLM"/>
    </source>
</evidence>
<keyword evidence="2" id="KW-1133">Transmembrane helix</keyword>
<accession>A0A2N6MGI2</accession>
<evidence type="ECO:0000313" key="3">
    <source>
        <dbReference type="EMBL" id="PMB45865.1"/>
    </source>
</evidence>
<feature type="compositionally biased region" description="Low complexity" evidence="1">
    <location>
        <begin position="172"/>
        <end position="183"/>
    </location>
</feature>
<proteinExistence type="predicted"/>
<keyword evidence="2" id="KW-0472">Membrane</keyword>
<feature type="compositionally biased region" description="Polar residues" evidence="1">
    <location>
        <begin position="184"/>
        <end position="197"/>
    </location>
</feature>
<reference evidence="3 4" key="1">
    <citation type="submission" date="2017-07" db="EMBL/GenBank/DDBJ databases">
        <title>Genomes of Fischerella (Mastigocladus) sp. strains.</title>
        <authorList>
            <person name="Miller S.R."/>
        </authorList>
    </citation>
    <scope>NUCLEOTIDE SEQUENCE [LARGE SCALE GENOMIC DNA]</scope>
    <source>
        <strain evidence="3 4">CCMEE 5330</strain>
    </source>
</reference>
<gene>
    <name evidence="3" type="ORF">CEN41_07265</name>
</gene>
<dbReference type="AlphaFoldDB" id="A0A2N6MGI2"/>
<sequence>MAVARKSDVFTKRSWFQRNSLRTRNSATLKQSISRGMIADKTLSPPVSSRRYRRSSGTIPVSTSTPIPDLNQQGTTPTWLLRLCVIHRHSGIMAFVLVATTLVIYGWTVYSQQLWSQSYRKLQTLQRDERQLTTTIEVLKNKMAQEAQKPAAGLVSPSPASAIFLPPAPEDSSSLPSTTTSKSNFQLQQQDSAPIGY</sequence>
<evidence type="ECO:0000313" key="4">
    <source>
        <dbReference type="Proteomes" id="UP000234966"/>
    </source>
</evidence>